<feature type="domain" description="PTS EIIB type-1" evidence="17">
    <location>
        <begin position="402"/>
        <end position="483"/>
    </location>
</feature>
<keyword evidence="4" id="KW-0813">Transport</keyword>
<keyword evidence="11 16" id="KW-1133">Transmembrane helix</keyword>
<dbReference type="GO" id="GO:1904659">
    <property type="term" value="P:D-glucose transmembrane transport"/>
    <property type="evidence" value="ECO:0007669"/>
    <property type="project" value="InterPro"/>
</dbReference>
<evidence type="ECO:0000256" key="11">
    <source>
        <dbReference type="ARBA" id="ARBA00022989"/>
    </source>
</evidence>
<keyword evidence="9 16" id="KW-0812">Transmembrane</keyword>
<comment type="caution">
    <text evidence="15">Lacks conserved residue(s) required for the propagation of feature annotation.</text>
</comment>
<feature type="transmembrane region" description="Helical" evidence="16">
    <location>
        <begin position="277"/>
        <end position="295"/>
    </location>
</feature>
<feature type="transmembrane region" description="Helical" evidence="16">
    <location>
        <begin position="301"/>
        <end position="320"/>
    </location>
</feature>
<feature type="transmembrane region" description="Helical" evidence="16">
    <location>
        <begin position="151"/>
        <end position="171"/>
    </location>
</feature>
<feature type="domain" description="PTS EIIC type-1" evidence="18">
    <location>
        <begin position="3"/>
        <end position="390"/>
    </location>
</feature>
<name>A0A1X7DNG8_9PROT</name>
<feature type="transmembrane region" description="Helical" evidence="16">
    <location>
        <begin position="356"/>
        <end position="374"/>
    </location>
</feature>
<feature type="active site" description="Phosphocysteine intermediate; for EIIB activity" evidence="15">
    <location>
        <position position="424"/>
    </location>
</feature>
<evidence type="ECO:0000256" key="2">
    <source>
        <dbReference type="ARBA" id="ARBA00011910"/>
    </source>
</evidence>
<keyword evidence="12 16" id="KW-0472">Membrane</keyword>
<feature type="transmembrane region" description="Helical" evidence="16">
    <location>
        <begin position="51"/>
        <end position="71"/>
    </location>
</feature>
<dbReference type="InterPro" id="IPR050429">
    <property type="entry name" value="PTS_Glucose_EIICBA"/>
</dbReference>
<dbReference type="InterPro" id="IPR003352">
    <property type="entry name" value="PTS_EIIC"/>
</dbReference>
<evidence type="ECO:0000256" key="1">
    <source>
        <dbReference type="ARBA" id="ARBA00004651"/>
    </source>
</evidence>
<evidence type="ECO:0000256" key="15">
    <source>
        <dbReference type="PROSITE-ProRule" id="PRU00421"/>
    </source>
</evidence>
<evidence type="ECO:0000256" key="3">
    <source>
        <dbReference type="ARBA" id="ARBA00021468"/>
    </source>
</evidence>
<evidence type="ECO:0000256" key="4">
    <source>
        <dbReference type="ARBA" id="ARBA00022448"/>
    </source>
</evidence>
<evidence type="ECO:0000256" key="9">
    <source>
        <dbReference type="ARBA" id="ARBA00022692"/>
    </source>
</evidence>
<sequence>MALNPFAFLQKIGKSLMLPVAVLPVAGLLLGIGAANFEWMPTLLSMLMKSSGDVIFGNLPLIFAIGVALGYTENDGVSAIAATIGYVVMLATLGVMTGVWGMEPKTIMGIKSMETGVFGGILAGGLAAAMFNRFYKIALPAYLGFFAGKRFVPIITALAAIVLGVVLSVIWPPIQGGINSFSHWAAVNDPRMAATIYGFVERLLIPFGLHHIWNVPFFFEIGSFQTAAGQIVHGDINRYFAGDPTGGILSGAFLFKMFGLPAAAIAMWHAAKPENRVRVGGIMISAALTSFLTGITEPIEFSFLFLAPVLYLIHAVLAATSQFIMNSLGAHMGFTFSQGGIDFVLFNVLSPYSQKWWLVLILGPVYAAIYYVVFRYTIQALNLKTPGREDATEEGISTATGSERARDLVLAFGGRGNISNLDACITRLRVVVKDPGRVDEGKLRGMGASGVLRVRDSVQAVFGTLSENLKTEMQEYLHSAGSEADGPAVQAPVAVQTVAASAVAPVPTERAARIAEALGGAGNIKTLAAFATTRLRVELTDAGKANAEALKRAGVRAVMGLGANGIDLIVGNDADALAGAMTGMLPGGRRAAE</sequence>
<evidence type="ECO:0000256" key="5">
    <source>
        <dbReference type="ARBA" id="ARBA00022475"/>
    </source>
</evidence>
<dbReference type="InterPro" id="IPR013013">
    <property type="entry name" value="PTS_EIIC_1"/>
</dbReference>
<evidence type="ECO:0000256" key="6">
    <source>
        <dbReference type="ARBA" id="ARBA00022597"/>
    </source>
</evidence>
<evidence type="ECO:0000313" key="19">
    <source>
        <dbReference type="EMBL" id="SMF18385.1"/>
    </source>
</evidence>
<dbReference type="Proteomes" id="UP000192936">
    <property type="component" value="Unassembled WGS sequence"/>
</dbReference>
<evidence type="ECO:0000259" key="18">
    <source>
        <dbReference type="PROSITE" id="PS51103"/>
    </source>
</evidence>
<dbReference type="PANTHER" id="PTHR30009:SF20">
    <property type="entry name" value="PTS SYSTEM GLUCOSE-SPECIFIC EIICB COMPONENT-RELATED"/>
    <property type="match status" value="1"/>
</dbReference>
<keyword evidence="5" id="KW-1003">Cell membrane</keyword>
<dbReference type="NCBIfam" id="NF008301">
    <property type="entry name" value="PRK11089.1"/>
    <property type="match status" value="1"/>
</dbReference>
<dbReference type="Pfam" id="PF02378">
    <property type="entry name" value="PTS_EIIC"/>
    <property type="match status" value="1"/>
</dbReference>
<proteinExistence type="predicted"/>
<dbReference type="AlphaFoldDB" id="A0A1X7DNG8"/>
<dbReference type="InterPro" id="IPR036878">
    <property type="entry name" value="Glu_permease_IIB"/>
</dbReference>
<dbReference type="EMBL" id="FXAK01000001">
    <property type="protein sequence ID" value="SMF18385.1"/>
    <property type="molecule type" value="Genomic_DNA"/>
</dbReference>
<evidence type="ECO:0000256" key="8">
    <source>
        <dbReference type="ARBA" id="ARBA00022683"/>
    </source>
</evidence>
<accession>A0A1X7DNG8</accession>
<dbReference type="PROSITE" id="PS51103">
    <property type="entry name" value="PTS_EIIC_TYPE_1"/>
    <property type="match status" value="1"/>
</dbReference>
<dbReference type="GO" id="GO:0008982">
    <property type="term" value="F:protein-N(PI)-phosphohistidine-sugar phosphotransferase activity"/>
    <property type="evidence" value="ECO:0007669"/>
    <property type="project" value="InterPro"/>
</dbReference>
<evidence type="ECO:0000313" key="20">
    <source>
        <dbReference type="Proteomes" id="UP000192936"/>
    </source>
</evidence>
<evidence type="ECO:0000256" key="12">
    <source>
        <dbReference type="ARBA" id="ARBA00023136"/>
    </source>
</evidence>
<dbReference type="EC" id="2.7.1.199" evidence="2"/>
<evidence type="ECO:0000256" key="16">
    <source>
        <dbReference type="SAM" id="Phobius"/>
    </source>
</evidence>
<feature type="transmembrane region" description="Helical" evidence="16">
    <location>
        <begin position="77"/>
        <end position="100"/>
    </location>
</feature>
<dbReference type="GO" id="GO:0090564">
    <property type="term" value="F:protein-phosphocysteine-glucose phosphotransferase system transporter activity"/>
    <property type="evidence" value="ECO:0007669"/>
    <property type="project" value="TreeGrafter"/>
</dbReference>
<evidence type="ECO:0000256" key="10">
    <source>
        <dbReference type="ARBA" id="ARBA00022777"/>
    </source>
</evidence>
<evidence type="ECO:0000256" key="7">
    <source>
        <dbReference type="ARBA" id="ARBA00022679"/>
    </source>
</evidence>
<dbReference type="RefSeq" id="WP_085082349.1">
    <property type="nucleotide sequence ID" value="NZ_FXAK01000001.1"/>
</dbReference>
<keyword evidence="7" id="KW-0808">Transferase</keyword>
<dbReference type="Gene3D" id="3.30.1360.60">
    <property type="entry name" value="Glucose permease domain IIB"/>
    <property type="match status" value="2"/>
</dbReference>
<dbReference type="OrthoDB" id="7571469at2"/>
<dbReference type="InterPro" id="IPR018113">
    <property type="entry name" value="PTrfase_EIIB_Cys"/>
</dbReference>
<protein>
    <recommendedName>
        <fullName evidence="3">PTS system glucose-specific EIICB component</fullName>
        <ecNumber evidence="2">2.7.1.199</ecNumber>
    </recommendedName>
    <alternativeName>
        <fullName evidence="13">EIICB-Glc</fullName>
    </alternativeName>
</protein>
<dbReference type="NCBIfam" id="TIGR02002">
    <property type="entry name" value="PTS-II-BC-glcB"/>
    <property type="match status" value="1"/>
</dbReference>
<dbReference type="PROSITE" id="PS01035">
    <property type="entry name" value="PTS_EIIB_TYPE_1_CYS"/>
    <property type="match status" value="1"/>
</dbReference>
<dbReference type="GO" id="GO:0055056">
    <property type="term" value="F:D-glucose transmembrane transporter activity"/>
    <property type="evidence" value="ECO:0007669"/>
    <property type="project" value="InterPro"/>
</dbReference>
<organism evidence="19 20">
    <name type="scientific">Azospirillum oryzae</name>
    <dbReference type="NCBI Taxonomy" id="286727"/>
    <lineage>
        <taxon>Bacteria</taxon>
        <taxon>Pseudomonadati</taxon>
        <taxon>Pseudomonadota</taxon>
        <taxon>Alphaproteobacteria</taxon>
        <taxon>Rhodospirillales</taxon>
        <taxon>Azospirillaceae</taxon>
        <taxon>Azospirillum</taxon>
    </lineage>
</organism>
<dbReference type="GO" id="GO:0005886">
    <property type="term" value="C:plasma membrane"/>
    <property type="evidence" value="ECO:0007669"/>
    <property type="project" value="UniProtKB-SubCell"/>
</dbReference>
<dbReference type="GO" id="GO:0016301">
    <property type="term" value="F:kinase activity"/>
    <property type="evidence" value="ECO:0007669"/>
    <property type="project" value="UniProtKB-KW"/>
</dbReference>
<dbReference type="PANTHER" id="PTHR30009">
    <property type="entry name" value="CYTOCHROME C-TYPE SYNTHESIS PROTEIN AND PTS TRANSMEMBRANE COMPONENT"/>
    <property type="match status" value="1"/>
</dbReference>
<dbReference type="STRING" id="286727.SAMN02982917_0727"/>
<dbReference type="NCBIfam" id="TIGR00826">
    <property type="entry name" value="EIIB_glc"/>
    <property type="match status" value="1"/>
</dbReference>
<dbReference type="Pfam" id="PF00367">
    <property type="entry name" value="PTS_EIIB"/>
    <property type="match status" value="2"/>
</dbReference>
<keyword evidence="8" id="KW-0598">Phosphotransferase system</keyword>
<comment type="catalytic activity">
    <reaction evidence="14">
        <text>N(pros)-phospho-L-histidyl-[protein] + D-glucose(out) = D-glucose 6-phosphate(in) + L-histidyl-[protein]</text>
        <dbReference type="Rhea" id="RHEA:33367"/>
        <dbReference type="Rhea" id="RHEA-COMP:9745"/>
        <dbReference type="Rhea" id="RHEA-COMP:9746"/>
        <dbReference type="ChEBI" id="CHEBI:4167"/>
        <dbReference type="ChEBI" id="CHEBI:29979"/>
        <dbReference type="ChEBI" id="CHEBI:61548"/>
        <dbReference type="ChEBI" id="CHEBI:64837"/>
        <dbReference type="EC" id="2.7.1.199"/>
    </reaction>
</comment>
<evidence type="ECO:0000256" key="14">
    <source>
        <dbReference type="ARBA" id="ARBA00047336"/>
    </source>
</evidence>
<feature type="domain" description="PTS EIIB type-1" evidence="17">
    <location>
        <begin position="508"/>
        <end position="591"/>
    </location>
</feature>
<reference evidence="19 20" key="1">
    <citation type="submission" date="2017-04" db="EMBL/GenBank/DDBJ databases">
        <authorList>
            <person name="Afonso C.L."/>
            <person name="Miller P.J."/>
            <person name="Scott M.A."/>
            <person name="Spackman E."/>
            <person name="Goraichik I."/>
            <person name="Dimitrov K.M."/>
            <person name="Suarez D.L."/>
            <person name="Swayne D.E."/>
        </authorList>
    </citation>
    <scope>NUCLEOTIDE SEQUENCE [LARGE SCALE GENOMIC DNA]</scope>
    <source>
        <strain evidence="19 20">A2P</strain>
    </source>
</reference>
<feature type="transmembrane region" description="Helical" evidence="16">
    <location>
        <begin position="16"/>
        <end position="39"/>
    </location>
</feature>
<evidence type="ECO:0000256" key="13">
    <source>
        <dbReference type="ARBA" id="ARBA00032303"/>
    </source>
</evidence>
<comment type="subcellular location">
    <subcellularLocation>
        <location evidence="1">Cell membrane</location>
        <topology evidence="1">Multi-pass membrane protein</topology>
    </subcellularLocation>
</comment>
<dbReference type="PROSITE" id="PS51098">
    <property type="entry name" value="PTS_EIIB_TYPE_1"/>
    <property type="match status" value="2"/>
</dbReference>
<keyword evidence="6" id="KW-0762">Sugar transport</keyword>
<feature type="transmembrane region" description="Helical" evidence="16">
    <location>
        <begin position="248"/>
        <end position="270"/>
    </location>
</feature>
<gene>
    <name evidence="19" type="ORF">SAMN02982917_0727</name>
</gene>
<dbReference type="InterPro" id="IPR001996">
    <property type="entry name" value="PTS_IIB_1"/>
</dbReference>
<evidence type="ECO:0000259" key="17">
    <source>
        <dbReference type="PROSITE" id="PS51098"/>
    </source>
</evidence>
<keyword evidence="10" id="KW-0418">Kinase</keyword>
<dbReference type="GO" id="GO:0009401">
    <property type="term" value="P:phosphoenolpyruvate-dependent sugar phosphotransferase system"/>
    <property type="evidence" value="ECO:0007669"/>
    <property type="project" value="UniProtKB-KW"/>
</dbReference>
<dbReference type="InterPro" id="IPR011299">
    <property type="entry name" value="PTS_IIBC_glc"/>
</dbReference>
<dbReference type="CDD" id="cd00212">
    <property type="entry name" value="PTS_IIB_glc"/>
    <property type="match status" value="1"/>
</dbReference>
<feature type="transmembrane region" description="Helical" evidence="16">
    <location>
        <begin position="112"/>
        <end position="131"/>
    </location>
</feature>
<dbReference type="SUPFAM" id="SSF55604">
    <property type="entry name" value="Glucose permease domain IIB"/>
    <property type="match status" value="2"/>
</dbReference>